<dbReference type="GO" id="GO:0008270">
    <property type="term" value="F:zinc ion binding"/>
    <property type="evidence" value="ECO:0007669"/>
    <property type="project" value="UniProtKB-KW"/>
</dbReference>
<dbReference type="EnsemblMetazoa" id="RPRC014263-RA">
    <property type="protein sequence ID" value="RPRC014263-PA"/>
    <property type="gene ID" value="RPRC014263"/>
</dbReference>
<sequence length="394" mass="45576">MSEMWSQSSSFRMEEEAIDTTNDDSNSFVETFCKGIDSRGILQDDFYFETDFLALKGNPDYLKLMRTLAILEAQRVKVSQVPDIDWSKYQRFNSRNPLLTRRMAKVQQFSEKTNHLEKGDNRIKVRGRVYNEEKPETFNQLWTVEEQLRLEALLVEFPPEPVENRRWKKIADALGIHPINRRESIASMKHMYSSATFFCVKFNIYIFFYLGNRTTQQVCSRVQKYFKKLHKAGLDVPATSKRYGRQKPSHVHKRHKHLLYKPTTFFPGAAMAVLGDSDGESSSSSDTADLTHWNEILLMIKSEKSSSETAPKVHHYGYKCDRCSESPIVGLRWECATCPTVSMCSDCMVALLDEPSPPKHPLTHNFKPKKVFVNRSYSSVAFSTNNYLDPNFIR</sequence>
<dbReference type="SUPFAM" id="SSF57850">
    <property type="entry name" value="RING/U-box"/>
    <property type="match status" value="1"/>
</dbReference>
<evidence type="ECO:0000313" key="5">
    <source>
        <dbReference type="EnsemblMetazoa" id="RPRC014263-PA"/>
    </source>
</evidence>
<dbReference type="FunCoup" id="T1ID93">
    <property type="interactions" value="20"/>
</dbReference>
<dbReference type="GO" id="GO:0005634">
    <property type="term" value="C:nucleus"/>
    <property type="evidence" value="ECO:0007669"/>
    <property type="project" value="UniProtKB-SubCell"/>
</dbReference>
<dbReference type="InParanoid" id="T1ID93"/>
<dbReference type="PROSITE" id="PS50135">
    <property type="entry name" value="ZF_ZZ_2"/>
    <property type="match status" value="1"/>
</dbReference>
<evidence type="ECO:0000256" key="4">
    <source>
        <dbReference type="ARBA" id="ARBA00022833"/>
    </source>
</evidence>
<dbReference type="STRING" id="13249.T1ID93"/>
<dbReference type="InterPro" id="IPR037830">
    <property type="entry name" value="ZZZ3"/>
</dbReference>
<dbReference type="SMART" id="SM00291">
    <property type="entry name" value="ZnF_ZZ"/>
    <property type="match status" value="1"/>
</dbReference>
<keyword evidence="3" id="KW-0863">Zinc-finger</keyword>
<dbReference type="InterPro" id="IPR009057">
    <property type="entry name" value="Homeodomain-like_sf"/>
</dbReference>
<dbReference type="Pfam" id="PF00569">
    <property type="entry name" value="ZZ"/>
    <property type="match status" value="1"/>
</dbReference>
<comment type="subcellular location">
    <subcellularLocation>
        <location evidence="1">Nucleus</location>
    </subcellularLocation>
</comment>
<dbReference type="HOGENOM" id="CLU_034414_0_0_1"/>
<dbReference type="InterPro" id="IPR000433">
    <property type="entry name" value="Znf_ZZ"/>
</dbReference>
<organism evidence="5 6">
    <name type="scientific">Rhodnius prolixus</name>
    <name type="common">Triatomid bug</name>
    <dbReference type="NCBI Taxonomy" id="13249"/>
    <lineage>
        <taxon>Eukaryota</taxon>
        <taxon>Metazoa</taxon>
        <taxon>Ecdysozoa</taxon>
        <taxon>Arthropoda</taxon>
        <taxon>Hexapoda</taxon>
        <taxon>Insecta</taxon>
        <taxon>Pterygota</taxon>
        <taxon>Neoptera</taxon>
        <taxon>Paraneoptera</taxon>
        <taxon>Hemiptera</taxon>
        <taxon>Heteroptera</taxon>
        <taxon>Panheteroptera</taxon>
        <taxon>Cimicomorpha</taxon>
        <taxon>Reduviidae</taxon>
        <taxon>Triatominae</taxon>
        <taxon>Rhodnius</taxon>
    </lineage>
</organism>
<dbReference type="EMBL" id="ACPB03002940">
    <property type="status" value="NOT_ANNOTATED_CDS"/>
    <property type="molecule type" value="Genomic_DNA"/>
</dbReference>
<evidence type="ECO:0000256" key="1">
    <source>
        <dbReference type="ARBA" id="ARBA00004123"/>
    </source>
</evidence>
<dbReference type="AlphaFoldDB" id="T1ID93"/>
<protein>
    <submittedName>
        <fullName evidence="5">ZZ-type domain-containing protein</fullName>
    </submittedName>
</protein>
<keyword evidence="2" id="KW-0479">Metal-binding</keyword>
<dbReference type="Gene3D" id="3.30.60.90">
    <property type="match status" value="1"/>
</dbReference>
<keyword evidence="6" id="KW-1185">Reference proteome</keyword>
<evidence type="ECO:0000313" key="6">
    <source>
        <dbReference type="Proteomes" id="UP000015103"/>
    </source>
</evidence>
<dbReference type="PANTHER" id="PTHR22705:SF0">
    <property type="entry name" value="ZZ-TYPE ZINC FINGER-CONTAINING PROTEIN 3"/>
    <property type="match status" value="1"/>
</dbReference>
<dbReference type="VEuPathDB" id="VectorBase:RPRC014263"/>
<keyword evidence="4" id="KW-0862">Zinc</keyword>
<proteinExistence type="predicted"/>
<dbReference type="SUPFAM" id="SSF46689">
    <property type="entry name" value="Homeodomain-like"/>
    <property type="match status" value="1"/>
</dbReference>
<dbReference type="Gene3D" id="1.10.10.60">
    <property type="entry name" value="Homeodomain-like"/>
    <property type="match status" value="1"/>
</dbReference>
<evidence type="ECO:0000256" key="2">
    <source>
        <dbReference type="ARBA" id="ARBA00022723"/>
    </source>
</evidence>
<dbReference type="OMA" id="TFFPAQN"/>
<dbReference type="eggNOG" id="KOG0724">
    <property type="taxonomic scope" value="Eukaryota"/>
</dbReference>
<evidence type="ECO:0000256" key="3">
    <source>
        <dbReference type="ARBA" id="ARBA00022771"/>
    </source>
</evidence>
<reference evidence="5" key="1">
    <citation type="submission" date="2015-05" db="UniProtKB">
        <authorList>
            <consortium name="EnsemblMetazoa"/>
        </authorList>
    </citation>
    <scope>IDENTIFICATION</scope>
</reference>
<accession>T1ID93</accession>
<dbReference type="Proteomes" id="UP000015103">
    <property type="component" value="Unassembled WGS sequence"/>
</dbReference>
<name>T1ID93_RHOPR</name>
<dbReference type="PANTHER" id="PTHR22705">
    <property type="entry name" value="ZINC FINGER, ZZ DOMAIN CONTAINING 3"/>
    <property type="match status" value="1"/>
</dbReference>
<dbReference type="InterPro" id="IPR043145">
    <property type="entry name" value="Znf_ZZ_sf"/>
</dbReference>